<evidence type="ECO:0008006" key="3">
    <source>
        <dbReference type="Google" id="ProtNLM"/>
    </source>
</evidence>
<gene>
    <name evidence="1" type="ORF">NCCP691_27760</name>
</gene>
<comment type="caution">
    <text evidence="1">The sequence shown here is derived from an EMBL/GenBank/DDBJ whole genome shotgun (WGS) entry which is preliminary data.</text>
</comment>
<dbReference type="EMBL" id="BPMK01000012">
    <property type="protein sequence ID" value="GIZ52762.1"/>
    <property type="molecule type" value="Genomic_DNA"/>
</dbReference>
<evidence type="ECO:0000313" key="2">
    <source>
        <dbReference type="Proteomes" id="UP000887222"/>
    </source>
</evidence>
<evidence type="ECO:0000313" key="1">
    <source>
        <dbReference type="EMBL" id="GIZ52762.1"/>
    </source>
</evidence>
<dbReference type="RefSeq" id="WP_220809184.1">
    <property type="nucleotide sequence ID" value="NZ_BPMK01000012.1"/>
</dbReference>
<reference evidence="1 2" key="1">
    <citation type="journal article" date="2022" name="Int. J. Syst. Evol. Microbiol.">
        <title>Noviherbaspirillum aridicola sp. nov., isolated from an arid soil in Pakistan.</title>
        <authorList>
            <person name="Khan I.U."/>
            <person name="Saqib M."/>
            <person name="Amin A."/>
            <person name="Hussain F."/>
            <person name="Li L."/>
            <person name="Liu Y.H."/>
            <person name="Fang B.Z."/>
            <person name="Ahmed I."/>
            <person name="Li W.J."/>
        </authorList>
    </citation>
    <scope>NUCLEOTIDE SEQUENCE [LARGE SCALE GENOMIC DNA]</scope>
    <source>
        <strain evidence="1 2">NCCP-691</strain>
    </source>
</reference>
<protein>
    <recommendedName>
        <fullName evidence="3">STAS/SEC14 domain-containing protein</fullName>
    </recommendedName>
</protein>
<proteinExistence type="predicted"/>
<sequence>MQSQFWVGLVGGIIIIRTRGLSTVTSVLDRHARALQLAKESGSRSILFDFLEAEAPTYEVKEVQKGLNAELQARGFRVAVVVPNPQLAYHGRMTFGDDNHRIVYEDLAAATRWLSGHAEPAAQDSGAVG</sequence>
<keyword evidence="2" id="KW-1185">Reference proteome</keyword>
<accession>A0ABQ4Q758</accession>
<organism evidence="1 2">
    <name type="scientific">Noviherbaspirillum aridicola</name>
    <dbReference type="NCBI Taxonomy" id="2849687"/>
    <lineage>
        <taxon>Bacteria</taxon>
        <taxon>Pseudomonadati</taxon>
        <taxon>Pseudomonadota</taxon>
        <taxon>Betaproteobacteria</taxon>
        <taxon>Burkholderiales</taxon>
        <taxon>Oxalobacteraceae</taxon>
        <taxon>Noviherbaspirillum</taxon>
    </lineage>
</organism>
<dbReference type="Proteomes" id="UP000887222">
    <property type="component" value="Unassembled WGS sequence"/>
</dbReference>
<name>A0ABQ4Q758_9BURK</name>